<evidence type="ECO:0000256" key="3">
    <source>
        <dbReference type="ARBA" id="ARBA00023027"/>
    </source>
</evidence>
<dbReference type="CDD" id="cd12167">
    <property type="entry name" value="2-Hacid_dh_8"/>
    <property type="match status" value="1"/>
</dbReference>
<dbReference type="InterPro" id="IPR036291">
    <property type="entry name" value="NAD(P)-bd_dom_sf"/>
</dbReference>
<dbReference type="PANTHER" id="PTHR10996:SF178">
    <property type="entry name" value="2-HYDROXYACID DEHYDROGENASE YGL185C-RELATED"/>
    <property type="match status" value="1"/>
</dbReference>
<name>A0ABR9N6K4_9MICO</name>
<sequence>MTTPHGTPAGRRPRVALAMRPAALADDLFAGLWPELDSLADLTPGVVTEWDGDAVAVLADTEVLLTGWGCPRVTRDLLARAPRLRAVIHAGGGAAAVVDAEAAAERGIELSDAGDKNAVPVAEYTFAMIVLAGKRARYAERLYRDRRAFIDREAELRDTGGYGRVVGLVGASRIGRRVALLLAGTDLDVLVHDPYLSAAHAAALGVRRCDLAELMSASDIVSLHAPVTSQTVGMVDAAMLGRMRDGATLINTARGDLVDHVALLEHLRPGRIDAVLDVTVPEPLPPDHELWSLPNVVLTPHIAGATGNELARLGRHLLDELRRLRDGVPPAAADPAARAVAGSAPTGRQGR</sequence>
<dbReference type="SUPFAM" id="SSF51735">
    <property type="entry name" value="NAD(P)-binding Rossmann-fold domains"/>
    <property type="match status" value="1"/>
</dbReference>
<evidence type="ECO:0000313" key="9">
    <source>
        <dbReference type="Proteomes" id="UP000625527"/>
    </source>
</evidence>
<dbReference type="RefSeq" id="WP_192865568.1">
    <property type="nucleotide sequence ID" value="NZ_JADAQT010000113.1"/>
</dbReference>
<dbReference type="Proteomes" id="UP000625527">
    <property type="component" value="Unassembled WGS sequence"/>
</dbReference>
<keyword evidence="9" id="KW-1185">Reference proteome</keyword>
<dbReference type="Pfam" id="PF02826">
    <property type="entry name" value="2-Hacid_dh_C"/>
    <property type="match status" value="1"/>
</dbReference>
<dbReference type="EMBL" id="JADAQT010000113">
    <property type="protein sequence ID" value="MBE1879025.1"/>
    <property type="molecule type" value="Genomic_DNA"/>
</dbReference>
<dbReference type="InterPro" id="IPR006139">
    <property type="entry name" value="D-isomer_2_OHA_DH_cat_dom"/>
</dbReference>
<accession>A0ABR9N6K4</accession>
<keyword evidence="3" id="KW-0520">NAD</keyword>
<keyword evidence="2 4" id="KW-0560">Oxidoreductase</keyword>
<dbReference type="SUPFAM" id="SSF52283">
    <property type="entry name" value="Formate/glycerate dehydrogenase catalytic domain-like"/>
    <property type="match status" value="1"/>
</dbReference>
<dbReference type="InterPro" id="IPR006140">
    <property type="entry name" value="D-isomer_DH_NAD-bd"/>
</dbReference>
<comment type="caution">
    <text evidence="8">The sequence shown here is derived from an EMBL/GenBank/DDBJ whole genome shotgun (WGS) entry which is preliminary data.</text>
</comment>
<reference evidence="8 9" key="1">
    <citation type="submission" date="2020-10" db="EMBL/GenBank/DDBJ databases">
        <title>Myceligenerans pegani sp. nov., an endophytic actinomycete isolated from Peganum harmala L. in Xinjiang, China.</title>
        <authorList>
            <person name="Xin L."/>
        </authorList>
    </citation>
    <scope>NUCLEOTIDE SEQUENCE [LARGE SCALE GENOMIC DNA]</scope>
    <source>
        <strain evidence="8 9">TRM65318</strain>
    </source>
</reference>
<dbReference type="Gene3D" id="3.40.50.720">
    <property type="entry name" value="NAD(P)-binding Rossmann-like Domain"/>
    <property type="match status" value="2"/>
</dbReference>
<feature type="domain" description="D-isomer specific 2-hydroxyacid dehydrogenase catalytic" evidence="6">
    <location>
        <begin position="60"/>
        <end position="330"/>
    </location>
</feature>
<evidence type="ECO:0000259" key="6">
    <source>
        <dbReference type="Pfam" id="PF00389"/>
    </source>
</evidence>
<organism evidence="8 9">
    <name type="scientific">Myceligenerans pegani</name>
    <dbReference type="NCBI Taxonomy" id="2776917"/>
    <lineage>
        <taxon>Bacteria</taxon>
        <taxon>Bacillati</taxon>
        <taxon>Actinomycetota</taxon>
        <taxon>Actinomycetes</taxon>
        <taxon>Micrococcales</taxon>
        <taxon>Promicromonosporaceae</taxon>
        <taxon>Myceligenerans</taxon>
    </lineage>
</organism>
<proteinExistence type="inferred from homology"/>
<feature type="compositionally biased region" description="Low complexity" evidence="5">
    <location>
        <begin position="328"/>
        <end position="345"/>
    </location>
</feature>
<evidence type="ECO:0000259" key="7">
    <source>
        <dbReference type="Pfam" id="PF02826"/>
    </source>
</evidence>
<dbReference type="PANTHER" id="PTHR10996">
    <property type="entry name" value="2-HYDROXYACID DEHYDROGENASE-RELATED"/>
    <property type="match status" value="1"/>
</dbReference>
<comment type="similarity">
    <text evidence="1 4">Belongs to the D-isomer specific 2-hydroxyacid dehydrogenase family.</text>
</comment>
<feature type="region of interest" description="Disordered" evidence="5">
    <location>
        <begin position="328"/>
        <end position="351"/>
    </location>
</feature>
<evidence type="ECO:0000256" key="1">
    <source>
        <dbReference type="ARBA" id="ARBA00005854"/>
    </source>
</evidence>
<dbReference type="InterPro" id="IPR050223">
    <property type="entry name" value="D-isomer_2-hydroxyacid_DH"/>
</dbReference>
<evidence type="ECO:0000256" key="4">
    <source>
        <dbReference type="RuleBase" id="RU003719"/>
    </source>
</evidence>
<evidence type="ECO:0000313" key="8">
    <source>
        <dbReference type="EMBL" id="MBE1879025.1"/>
    </source>
</evidence>
<feature type="domain" description="D-isomer specific 2-hydroxyacid dehydrogenase NAD-binding" evidence="7">
    <location>
        <begin position="127"/>
        <end position="303"/>
    </location>
</feature>
<dbReference type="Pfam" id="PF00389">
    <property type="entry name" value="2-Hacid_dh"/>
    <property type="match status" value="1"/>
</dbReference>
<gene>
    <name evidence="8" type="ORF">IHE71_25365</name>
</gene>
<evidence type="ECO:0000256" key="2">
    <source>
        <dbReference type="ARBA" id="ARBA00023002"/>
    </source>
</evidence>
<evidence type="ECO:0000256" key="5">
    <source>
        <dbReference type="SAM" id="MobiDB-lite"/>
    </source>
</evidence>
<protein>
    <submittedName>
        <fullName evidence="8">Hydroxyacid dehydrogenase</fullName>
    </submittedName>
</protein>